<dbReference type="InterPro" id="IPR038078">
    <property type="entry name" value="PhoU-like_sf"/>
</dbReference>
<keyword evidence="9" id="KW-1185">Reference proteome</keyword>
<dbReference type="NCBIfam" id="TIGR00704">
    <property type="entry name" value="NaPi_cotrn_rel"/>
    <property type="match status" value="1"/>
</dbReference>
<gene>
    <name evidence="8" type="ORF">FYJ29_04430</name>
</gene>
<dbReference type="PANTHER" id="PTHR10010">
    <property type="entry name" value="SOLUTE CARRIER FAMILY 34 SODIUM PHOSPHATE , MEMBER 2-RELATED"/>
    <property type="match status" value="1"/>
</dbReference>
<evidence type="ECO:0000256" key="5">
    <source>
        <dbReference type="ARBA" id="ARBA00023136"/>
    </source>
</evidence>
<dbReference type="Gene3D" id="1.20.58.220">
    <property type="entry name" value="Phosphate transport system protein phou homolog 2, domain 2"/>
    <property type="match status" value="1"/>
</dbReference>
<dbReference type="GO" id="GO:0044341">
    <property type="term" value="P:sodium-dependent phosphate transport"/>
    <property type="evidence" value="ECO:0007669"/>
    <property type="project" value="InterPro"/>
</dbReference>
<comment type="caution">
    <text evidence="8">The sequence shown here is derived from an EMBL/GenBank/DDBJ whole genome shotgun (WGS) entry which is preliminary data.</text>
</comment>
<organism evidence="8 9">
    <name type="scientific">Sodaliphilus pleomorphus</name>
    <dbReference type="NCBI Taxonomy" id="2606626"/>
    <lineage>
        <taxon>Bacteria</taxon>
        <taxon>Pseudomonadati</taxon>
        <taxon>Bacteroidota</taxon>
        <taxon>Bacteroidia</taxon>
        <taxon>Bacteroidales</taxon>
        <taxon>Muribaculaceae</taxon>
        <taxon>Sodaliphilus</taxon>
    </lineage>
</organism>
<proteinExistence type="predicted"/>
<evidence type="ECO:0000259" key="7">
    <source>
        <dbReference type="Pfam" id="PF01895"/>
    </source>
</evidence>
<sequence length="607" mass="67488">MDYSILDFLSLLGAVGLFLYGMKVMSEGLQKAAGNRLRSILAVMTKNRFMGVITGIAITALIQSSSASTVMVVSFVNAGLMSLEQSMAVIFGANVGTTFTAWIVSIFGFKVNLSVVLLPLLAIAVPMLFLKKNQYKNIGEFLIGFVLLFYGLDFIQQNVPVLDANAFGVLQGYANMGFWSVLIFLTVGLVVTLVIQSSAATFAIVLVMATKGWIPFDMACAMVLGSNIGTTITPLLASLGANLAAKKAAVGHLLFNVLGTVWTLVAWYAFIPLIEWICIDVFSTPDPTLLYTKMSQGVKVSPHEMATLAFSISFGMSMFHTVFNLINLSVMIWFTKGYVKMVNHLVHSHHKKEDDEFQLKYISAGLLNAAELNITQAQREIVVYAERVERMLGMVKSLVHIKTGTSEFNKVYSRIGKYEDISDRMEIEIGKYLNNLVDGRLSYDAKLRVGTMLSIVSEIESIADSCNNIARTLVRKEEAGAHFVDYNYENIDQMLKLVGEAMSNMIAVLCDIDNATSDDLIRNYNKEREINNMRNMLRTENIENINQKKYPYQAGIFYMDIICEAEKLGDFIVNVIDGIETQIRRRERENSDEIVHNGEVVQTGIKS</sequence>
<dbReference type="RefSeq" id="WP_154327584.1">
    <property type="nucleotide sequence ID" value="NZ_CP045696.1"/>
</dbReference>
<evidence type="ECO:0000256" key="2">
    <source>
        <dbReference type="ARBA" id="ARBA00022475"/>
    </source>
</evidence>
<feature type="transmembrane region" description="Helical" evidence="6">
    <location>
        <begin position="113"/>
        <end position="130"/>
    </location>
</feature>
<evidence type="ECO:0000256" key="4">
    <source>
        <dbReference type="ARBA" id="ARBA00022989"/>
    </source>
</evidence>
<dbReference type="Pfam" id="PF01895">
    <property type="entry name" value="PhoU"/>
    <property type="match status" value="1"/>
</dbReference>
<feature type="transmembrane region" description="Helical" evidence="6">
    <location>
        <begin position="176"/>
        <end position="209"/>
    </location>
</feature>
<protein>
    <submittedName>
        <fullName evidence="8">Na/Pi cotransporter family protein</fullName>
    </submittedName>
</protein>
<keyword evidence="4 6" id="KW-1133">Transmembrane helix</keyword>
<feature type="transmembrane region" description="Helical" evidence="6">
    <location>
        <begin position="137"/>
        <end position="156"/>
    </location>
</feature>
<comment type="subcellular location">
    <subcellularLocation>
        <location evidence="1">Cell membrane</location>
        <topology evidence="1">Multi-pass membrane protein</topology>
    </subcellularLocation>
</comment>
<feature type="transmembrane region" description="Helical" evidence="6">
    <location>
        <begin position="50"/>
        <end position="76"/>
    </location>
</feature>
<keyword evidence="5 6" id="KW-0472">Membrane</keyword>
<evidence type="ECO:0000313" key="8">
    <source>
        <dbReference type="EMBL" id="MSS17012.1"/>
    </source>
</evidence>
<dbReference type="InterPro" id="IPR004633">
    <property type="entry name" value="NaPi_cotrn-rel/YqeW-like"/>
</dbReference>
<dbReference type="GO" id="GO:0005436">
    <property type="term" value="F:sodium:phosphate symporter activity"/>
    <property type="evidence" value="ECO:0007669"/>
    <property type="project" value="InterPro"/>
</dbReference>
<name>A0A6L5XE79_9BACT</name>
<dbReference type="NCBIfam" id="NF037997">
    <property type="entry name" value="Na_Pi_symport"/>
    <property type="match status" value="1"/>
</dbReference>
<evidence type="ECO:0000256" key="6">
    <source>
        <dbReference type="SAM" id="Phobius"/>
    </source>
</evidence>
<evidence type="ECO:0000313" key="9">
    <source>
        <dbReference type="Proteomes" id="UP000483362"/>
    </source>
</evidence>
<dbReference type="Pfam" id="PF02690">
    <property type="entry name" value="Na_Pi_cotrans"/>
    <property type="match status" value="2"/>
</dbReference>
<dbReference type="InterPro" id="IPR026022">
    <property type="entry name" value="PhoU_dom"/>
</dbReference>
<keyword evidence="3 6" id="KW-0812">Transmembrane</keyword>
<evidence type="ECO:0000256" key="1">
    <source>
        <dbReference type="ARBA" id="ARBA00004651"/>
    </source>
</evidence>
<dbReference type="InterPro" id="IPR003841">
    <property type="entry name" value="Na/Pi_transpt"/>
</dbReference>
<feature type="transmembrane region" description="Helical" evidence="6">
    <location>
        <begin position="305"/>
        <end position="334"/>
    </location>
</feature>
<accession>A0A6L5XE79</accession>
<evidence type="ECO:0000256" key="3">
    <source>
        <dbReference type="ARBA" id="ARBA00022692"/>
    </source>
</evidence>
<reference evidence="8 9" key="1">
    <citation type="submission" date="2019-08" db="EMBL/GenBank/DDBJ databases">
        <title>In-depth cultivation of the pig gut microbiome towards novel bacterial diversity and tailored functional studies.</title>
        <authorList>
            <person name="Wylensek D."/>
            <person name="Hitch T.C.A."/>
            <person name="Clavel T."/>
        </authorList>
    </citation>
    <scope>NUCLEOTIDE SEQUENCE [LARGE SCALE GENOMIC DNA]</scope>
    <source>
        <strain evidence="8 9">Oil-RF-744-WCA-WT-10</strain>
    </source>
</reference>
<feature type="transmembrane region" description="Helical" evidence="6">
    <location>
        <begin position="88"/>
        <end position="107"/>
    </location>
</feature>
<dbReference type="EMBL" id="VULT01000005">
    <property type="protein sequence ID" value="MSS17012.1"/>
    <property type="molecule type" value="Genomic_DNA"/>
</dbReference>
<dbReference type="SUPFAM" id="SSF109755">
    <property type="entry name" value="PhoU-like"/>
    <property type="match status" value="1"/>
</dbReference>
<keyword evidence="2" id="KW-1003">Cell membrane</keyword>
<feature type="transmembrane region" description="Helical" evidence="6">
    <location>
        <begin position="221"/>
        <end position="245"/>
    </location>
</feature>
<feature type="domain" description="PhoU" evidence="7">
    <location>
        <begin position="385"/>
        <end position="471"/>
    </location>
</feature>
<dbReference type="AlphaFoldDB" id="A0A6L5XE79"/>
<dbReference type="PANTHER" id="PTHR10010:SF46">
    <property type="entry name" value="SODIUM-DEPENDENT PHOSPHATE TRANSPORT PROTEIN 2B"/>
    <property type="match status" value="1"/>
</dbReference>
<dbReference type="Proteomes" id="UP000483362">
    <property type="component" value="Unassembled WGS sequence"/>
</dbReference>
<dbReference type="GO" id="GO:0005886">
    <property type="term" value="C:plasma membrane"/>
    <property type="evidence" value="ECO:0007669"/>
    <property type="project" value="UniProtKB-SubCell"/>
</dbReference>